<sequence length="973" mass="111002">MTKYIILFVIFPLAFTCIFSQNLCEIEPDITGDFPVGERIDPKIFTLNGKDARDHMFSPGQYTLEIAQPGYVHLKEQIIIPENQNPFLIERVLVTKQREVSVNIGYDVAPQKNSSPYEISCQLHGVDKAIRVVKGLLLKPNSYLFTIKKQGYHTAQMKKHIWPDDRPFMIDETLISRPVPLTFDIEGSAPNHLHVMIRDTTRNIPLVVKDGDKVKPGKYHLMISQKNCRQISRDIHIFPTDNNFIIKEKLEPAENAGSAQLSLICKDENNNVQVPYEVQVNGQLLQQQKFSEGQKLDIVVKFKYYATHKRTVLFSPGSSIKIPLLKLTKYEFSFRKKHQMIDGVIYPYTFYADGKEVENHHVLIEKGSNRYYFTLWINPRTNILDMEAGYFHTKRYLKRFRAGQNLSRPDKIVSSKMVDHLQKIQTTNDSNASLRTLEKILKSYRSRKLLRGQNIEPLIQYVEGMKKKNAQQHQRARNITDSLRNLKTRHAQNVNAGFVPQVKKEVPKPKFNTEQYSYIVENEFKNALDNPLSTVSADVDTASYSNIRRYINMGKLPPKDAVRIEECINYFHYDYPQPKEHPFSVSTELSSVPWDQEKLLLHVGLQGKTMQNVPAYNLVFLIDVSGSMSDANKLPLLKASLKLLAKKIRKQDRVSIVVYASENKVVLPPTNNHNKIIAALNGLQAYGSTNGGNGIHAAYQLATQSFMKDGTNRVILATDGDFNVGTTSNAALVRLIQEKRKTGVFLSVLGFGYGNYKDAKMEQLADNGNGNCAYIDNLTEGRKVLVEEFAAMTTIAKDVKIQIEFNPKNVQSYRLIGYENRKMPKEHFANDKKDAGEIGAGHSVTVLYEIIPVKSDSNEQQTKLKYQKTSLSHVANNELMTLKLRYKKPDGDKSILREFPVAFRKLSPKETSQNFRWATAVSAWTHILRDSKFKGDVTYDHVIELIQQARGEDQDGYRSEFLRLVKLARALGK</sequence>
<dbReference type="Pfam" id="PF00092">
    <property type="entry name" value="VWA"/>
    <property type="match status" value="1"/>
</dbReference>
<dbReference type="Pfam" id="PF12034">
    <property type="entry name" value="YfbK_C"/>
    <property type="match status" value="1"/>
</dbReference>
<dbReference type="InterPro" id="IPR022156">
    <property type="entry name" value="Uncharacterised_YfbK_N"/>
</dbReference>
<dbReference type="SUPFAM" id="SSF53300">
    <property type="entry name" value="vWA-like"/>
    <property type="match status" value="1"/>
</dbReference>
<dbReference type="InterPro" id="IPR051266">
    <property type="entry name" value="CLCR"/>
</dbReference>
<evidence type="ECO:0000259" key="1">
    <source>
        <dbReference type="PROSITE" id="PS50234"/>
    </source>
</evidence>
<feature type="domain" description="VWFA" evidence="1">
    <location>
        <begin position="617"/>
        <end position="799"/>
    </location>
</feature>
<dbReference type="KEGG" id="uam:UABAM_00440"/>
<gene>
    <name evidence="2" type="ORF">UABAM_00440</name>
</gene>
<dbReference type="InterPro" id="IPR036465">
    <property type="entry name" value="vWFA_dom_sf"/>
</dbReference>
<dbReference type="SMART" id="SM00327">
    <property type="entry name" value="VWA"/>
    <property type="match status" value="1"/>
</dbReference>
<keyword evidence="3" id="KW-1185">Reference proteome</keyword>
<evidence type="ECO:0000313" key="3">
    <source>
        <dbReference type="Proteomes" id="UP000326354"/>
    </source>
</evidence>
<name>A0A5S9IIB0_UABAM</name>
<dbReference type="Pfam" id="PF12450">
    <property type="entry name" value="vWF_A"/>
    <property type="match status" value="1"/>
</dbReference>
<dbReference type="RefSeq" id="WP_229759347.1">
    <property type="nucleotide sequence ID" value="NZ_AP019860.1"/>
</dbReference>
<dbReference type="PROSITE" id="PS50234">
    <property type="entry name" value="VWFA"/>
    <property type="match status" value="1"/>
</dbReference>
<dbReference type="CDD" id="cd01465">
    <property type="entry name" value="vWA_subgroup"/>
    <property type="match status" value="1"/>
</dbReference>
<accession>A0A5S9IIB0</accession>
<dbReference type="PANTHER" id="PTHR10579:SF43">
    <property type="entry name" value="ZINC FINGER (C3HC4-TYPE RING FINGER) FAMILY PROTEIN"/>
    <property type="match status" value="1"/>
</dbReference>
<dbReference type="InterPro" id="IPR002035">
    <property type="entry name" value="VWF_A"/>
</dbReference>
<dbReference type="EMBL" id="AP019860">
    <property type="protein sequence ID" value="BBM82097.1"/>
    <property type="molecule type" value="Genomic_DNA"/>
</dbReference>
<dbReference type="InterPro" id="IPR021908">
    <property type="entry name" value="YfbK_C"/>
</dbReference>
<reference evidence="2 3" key="1">
    <citation type="submission" date="2019-08" db="EMBL/GenBank/DDBJ databases">
        <title>Complete genome sequence of Candidatus Uab amorphum.</title>
        <authorList>
            <person name="Shiratori T."/>
            <person name="Suzuki S."/>
            <person name="Kakizawa Y."/>
            <person name="Ishida K."/>
        </authorList>
    </citation>
    <scope>NUCLEOTIDE SEQUENCE [LARGE SCALE GENOMIC DNA]</scope>
    <source>
        <strain evidence="2 3">SRT547</strain>
    </source>
</reference>
<proteinExistence type="predicted"/>
<dbReference type="PANTHER" id="PTHR10579">
    <property type="entry name" value="CALCIUM-ACTIVATED CHLORIDE CHANNEL REGULATOR"/>
    <property type="match status" value="1"/>
</dbReference>
<evidence type="ECO:0000313" key="2">
    <source>
        <dbReference type="EMBL" id="BBM82097.1"/>
    </source>
</evidence>
<protein>
    <recommendedName>
        <fullName evidence="1">VWFA domain-containing protein</fullName>
    </recommendedName>
</protein>
<dbReference type="Proteomes" id="UP000326354">
    <property type="component" value="Chromosome"/>
</dbReference>
<dbReference type="Gene3D" id="3.40.50.410">
    <property type="entry name" value="von Willebrand factor, type A domain"/>
    <property type="match status" value="1"/>
</dbReference>
<dbReference type="AlphaFoldDB" id="A0A5S9IIB0"/>
<organism evidence="2 3">
    <name type="scientific">Uabimicrobium amorphum</name>
    <dbReference type="NCBI Taxonomy" id="2596890"/>
    <lineage>
        <taxon>Bacteria</taxon>
        <taxon>Pseudomonadati</taxon>
        <taxon>Planctomycetota</taxon>
        <taxon>Candidatus Uabimicrobiia</taxon>
        <taxon>Candidatus Uabimicrobiales</taxon>
        <taxon>Candidatus Uabimicrobiaceae</taxon>
        <taxon>Candidatus Uabimicrobium</taxon>
    </lineage>
</organism>